<evidence type="ECO:0000256" key="1">
    <source>
        <dbReference type="PROSITE-ProRule" id="PRU00339"/>
    </source>
</evidence>
<comment type="caution">
    <text evidence="3">The sequence shown here is derived from an EMBL/GenBank/DDBJ whole genome shotgun (WGS) entry which is preliminary data.</text>
</comment>
<dbReference type="InterPro" id="IPR041698">
    <property type="entry name" value="Methyltransf_25"/>
</dbReference>
<dbReference type="EMBL" id="JAHQZT010000005">
    <property type="protein sequence ID" value="MBV0932823.1"/>
    <property type="molecule type" value="Genomic_DNA"/>
</dbReference>
<dbReference type="SMART" id="SM00028">
    <property type="entry name" value="TPR"/>
    <property type="match status" value="3"/>
</dbReference>
<dbReference type="PROSITE" id="PS50005">
    <property type="entry name" value="TPR"/>
    <property type="match status" value="1"/>
</dbReference>
<reference evidence="3 4" key="1">
    <citation type="submission" date="2021-06" db="EMBL/GenBank/DDBJ databases">
        <title>Bacterium isolated from marine sediment.</title>
        <authorList>
            <person name="Zhu K.-L."/>
            <person name="Du Z.-J."/>
            <person name="Liang Q.-Y."/>
        </authorList>
    </citation>
    <scope>NUCLEOTIDE SEQUENCE [LARGE SCALE GENOMIC DNA]</scope>
    <source>
        <strain evidence="3 4">A346</strain>
    </source>
</reference>
<protein>
    <recommendedName>
        <fullName evidence="2">Methyltransferase domain-containing protein</fullName>
    </recommendedName>
</protein>
<dbReference type="RefSeq" id="WP_217334243.1">
    <property type="nucleotide sequence ID" value="NZ_JAHQZT010000005.1"/>
</dbReference>
<evidence type="ECO:0000313" key="3">
    <source>
        <dbReference type="EMBL" id="MBV0932823.1"/>
    </source>
</evidence>
<feature type="repeat" description="TPR" evidence="1">
    <location>
        <begin position="73"/>
        <end position="106"/>
    </location>
</feature>
<evidence type="ECO:0000313" key="4">
    <source>
        <dbReference type="Proteomes" id="UP000755551"/>
    </source>
</evidence>
<feature type="domain" description="Methyltransferase" evidence="2">
    <location>
        <begin position="298"/>
        <end position="387"/>
    </location>
</feature>
<dbReference type="InterPro" id="IPR019734">
    <property type="entry name" value="TPR_rpt"/>
</dbReference>
<sequence length="455" mass="50010">MSAPSLSEAMALMNQGAFTAARAICQQHLAHTPDDFNARHLLGLVQFKAGNLLAATKELSRASKQVQPPRFKAQALNNLALVLQARGKLEQALTACRDSLRLQPEEAAFQLNYLGLLEQLQQWQSILDYVQHAPPLAEVAEAQLTLAVAQRHLHQHEQALSTLAPLPKSIEVESERALNLCLLDRTHLILQQDPPAEAALLIRLADYCAEEGHPAAATPLYRAAAEAEPDNLSVRHMISAAEGQCTAAAPNSYVRDLYDIHATEFESRLRGRLGYDAPERLCGALREYLDTSAPLEAVDLGCGTGLCGVELRKQLPIKLLSGCDLSAQMLRQAECKKAYDQLSCCSMEEYLHAMKPARLITATDVLIYTGSLAPLMPLIWNALLPGGLFAFTVEQGRDEEDVSLHPSGRYRHSRKHIRTQAEALGFEVCALDTFDLRLEHDSPVNGLMVILQRPA</sequence>
<keyword evidence="4" id="KW-1185">Reference proteome</keyword>
<keyword evidence="1" id="KW-0802">TPR repeat</keyword>
<dbReference type="Proteomes" id="UP000755551">
    <property type="component" value="Unassembled WGS sequence"/>
</dbReference>
<accession>A0ABS6M972</accession>
<evidence type="ECO:0000259" key="2">
    <source>
        <dbReference type="Pfam" id="PF13649"/>
    </source>
</evidence>
<name>A0ABS6M972_9GAMM</name>
<organism evidence="3 4">
    <name type="scientific">Marinobacterium weihaiense</name>
    <dbReference type="NCBI Taxonomy" id="2851016"/>
    <lineage>
        <taxon>Bacteria</taxon>
        <taxon>Pseudomonadati</taxon>
        <taxon>Pseudomonadota</taxon>
        <taxon>Gammaproteobacteria</taxon>
        <taxon>Oceanospirillales</taxon>
        <taxon>Oceanospirillaceae</taxon>
        <taxon>Marinobacterium</taxon>
    </lineage>
</organism>
<gene>
    <name evidence="3" type="ORF">KTN04_05670</name>
</gene>
<dbReference type="CDD" id="cd02440">
    <property type="entry name" value="AdoMet_MTases"/>
    <property type="match status" value="1"/>
</dbReference>
<dbReference type="Pfam" id="PF13649">
    <property type="entry name" value="Methyltransf_25"/>
    <property type="match status" value="1"/>
</dbReference>
<proteinExistence type="predicted"/>